<dbReference type="RefSeq" id="WP_230868164.1">
    <property type="nucleotide sequence ID" value="NZ_CP046640.1"/>
</dbReference>
<dbReference type="KEGG" id="ifn:GM661_18710"/>
<name>A0A8A7KEJ7_9FIRM</name>
<keyword evidence="8" id="KW-1185">Reference proteome</keyword>
<dbReference type="InterPro" id="IPR014284">
    <property type="entry name" value="RNA_pol_sigma-70_dom"/>
</dbReference>
<dbReference type="SUPFAM" id="SSF88659">
    <property type="entry name" value="Sigma3 and sigma4 domains of RNA polymerase sigma factors"/>
    <property type="match status" value="1"/>
</dbReference>
<feature type="domain" description="Helix-turn-helix conjugative transposon-like" evidence="6">
    <location>
        <begin position="22"/>
        <end position="70"/>
    </location>
</feature>
<evidence type="ECO:0000256" key="3">
    <source>
        <dbReference type="ARBA" id="ARBA00023125"/>
    </source>
</evidence>
<evidence type="ECO:0000313" key="7">
    <source>
        <dbReference type="EMBL" id="QTL99841.1"/>
    </source>
</evidence>
<feature type="domain" description="RNA polymerase sigma-70 region 4" evidence="5">
    <location>
        <begin position="144"/>
        <end position="193"/>
    </location>
</feature>
<dbReference type="AlphaFoldDB" id="A0A8A7KEJ7"/>
<organism evidence="7 8">
    <name type="scientific">Iocasia fonsfrigidae</name>
    <dbReference type="NCBI Taxonomy" id="2682810"/>
    <lineage>
        <taxon>Bacteria</taxon>
        <taxon>Bacillati</taxon>
        <taxon>Bacillota</taxon>
        <taxon>Clostridia</taxon>
        <taxon>Halanaerobiales</taxon>
        <taxon>Halanaerobiaceae</taxon>
        <taxon>Iocasia</taxon>
    </lineage>
</organism>
<keyword evidence="3" id="KW-0238">DNA-binding</keyword>
<keyword evidence="2" id="KW-0731">Sigma factor</keyword>
<keyword evidence="1" id="KW-0805">Transcription regulation</keyword>
<dbReference type="Pfam" id="PF04545">
    <property type="entry name" value="Sigma70_r4"/>
    <property type="match status" value="1"/>
</dbReference>
<dbReference type="PANTHER" id="PTHR30385:SF7">
    <property type="entry name" value="RNA POLYMERASE SIGMA FACTOR FLIA"/>
    <property type="match status" value="1"/>
</dbReference>
<dbReference type="InterPro" id="IPR024760">
    <property type="entry name" value="HTH_dom_conjug_TS-like"/>
</dbReference>
<evidence type="ECO:0000259" key="6">
    <source>
        <dbReference type="Pfam" id="PF12645"/>
    </source>
</evidence>
<dbReference type="EMBL" id="CP046640">
    <property type="protein sequence ID" value="QTL99841.1"/>
    <property type="molecule type" value="Genomic_DNA"/>
</dbReference>
<dbReference type="Gene3D" id="1.20.140.160">
    <property type="match status" value="1"/>
</dbReference>
<dbReference type="GO" id="GO:0016987">
    <property type="term" value="F:sigma factor activity"/>
    <property type="evidence" value="ECO:0007669"/>
    <property type="project" value="UniProtKB-KW"/>
</dbReference>
<dbReference type="Proteomes" id="UP000665020">
    <property type="component" value="Chromosome"/>
</dbReference>
<evidence type="ECO:0000256" key="1">
    <source>
        <dbReference type="ARBA" id="ARBA00023015"/>
    </source>
</evidence>
<dbReference type="InterPro" id="IPR007630">
    <property type="entry name" value="RNA_pol_sigma70_r4"/>
</dbReference>
<gene>
    <name evidence="7" type="ORF">GM661_18710</name>
</gene>
<evidence type="ECO:0000256" key="4">
    <source>
        <dbReference type="ARBA" id="ARBA00023163"/>
    </source>
</evidence>
<accession>A0A8A7KEJ7</accession>
<evidence type="ECO:0000259" key="5">
    <source>
        <dbReference type="Pfam" id="PF04545"/>
    </source>
</evidence>
<dbReference type="PANTHER" id="PTHR30385">
    <property type="entry name" value="SIGMA FACTOR F FLAGELLAR"/>
    <property type="match status" value="1"/>
</dbReference>
<proteinExistence type="predicted"/>
<keyword evidence="4" id="KW-0804">Transcription</keyword>
<dbReference type="Pfam" id="PF12645">
    <property type="entry name" value="HTH_16"/>
    <property type="match status" value="1"/>
</dbReference>
<evidence type="ECO:0000256" key="2">
    <source>
        <dbReference type="ARBA" id="ARBA00023082"/>
    </source>
</evidence>
<dbReference type="GO" id="GO:0003677">
    <property type="term" value="F:DNA binding"/>
    <property type="evidence" value="ECO:0007669"/>
    <property type="project" value="UniProtKB-KW"/>
</dbReference>
<dbReference type="InterPro" id="IPR013324">
    <property type="entry name" value="RNA_pol_sigma_r3/r4-like"/>
</dbReference>
<dbReference type="GO" id="GO:0006352">
    <property type="term" value="P:DNA-templated transcription initiation"/>
    <property type="evidence" value="ECO:0007669"/>
    <property type="project" value="InterPro"/>
</dbReference>
<dbReference type="NCBIfam" id="TIGR02937">
    <property type="entry name" value="sigma70-ECF"/>
    <property type="match status" value="1"/>
</dbReference>
<sequence length="197" mass="23591">MNYFNLTQYQVDNFDKIIIDFQKAKEGDSHEQLKLILKYLRLIKKISTISGKIDEDLMQEIIIDLLVDILPGYDEKKGDFGKRLGIIAGNKKKNYLKYLYIRKHNSIDEKIEDGIELKDTLIEDINLENQYINKETRKKLFELISQLKPKHQYMVNEYYLKDPPLTLKEIGQQLGYSHEYVRQELKKVRRYLKRKML</sequence>
<protein>
    <submittedName>
        <fullName evidence="7">Sigma-70 family RNA polymerase sigma factor</fullName>
    </submittedName>
</protein>
<reference evidence="7" key="1">
    <citation type="submission" date="2019-12" db="EMBL/GenBank/DDBJ databases">
        <authorList>
            <person name="zhang j."/>
            <person name="sun C.M."/>
        </authorList>
    </citation>
    <scope>NUCLEOTIDE SEQUENCE</scope>
    <source>
        <strain evidence="7">NS-1</strain>
    </source>
</reference>
<evidence type="ECO:0000313" key="8">
    <source>
        <dbReference type="Proteomes" id="UP000665020"/>
    </source>
</evidence>